<gene>
    <name evidence="4" type="ordered locus">Mlg_2162</name>
</gene>
<dbReference type="InterPro" id="IPR004846">
    <property type="entry name" value="T2SS/T3SS_dom"/>
</dbReference>
<comment type="similarity">
    <text evidence="1">Belongs to the bacterial secretin family.</text>
</comment>
<dbReference type="GO" id="GO:0009306">
    <property type="term" value="P:protein secretion"/>
    <property type="evidence" value="ECO:0007669"/>
    <property type="project" value="InterPro"/>
</dbReference>
<evidence type="ECO:0000259" key="3">
    <source>
        <dbReference type="Pfam" id="PF13629"/>
    </source>
</evidence>
<feature type="domain" description="Type II/III secretion system secretin-like" evidence="2">
    <location>
        <begin position="218"/>
        <end position="379"/>
    </location>
</feature>
<keyword evidence="5" id="KW-1185">Reference proteome</keyword>
<evidence type="ECO:0000313" key="5">
    <source>
        <dbReference type="Proteomes" id="UP000001962"/>
    </source>
</evidence>
<evidence type="ECO:0000313" key="4">
    <source>
        <dbReference type="EMBL" id="ABI57504.1"/>
    </source>
</evidence>
<accession>Q0A6N3</accession>
<dbReference type="Pfam" id="PF00263">
    <property type="entry name" value="Secretin"/>
    <property type="match status" value="1"/>
</dbReference>
<dbReference type="AlphaFoldDB" id="Q0A6N3"/>
<dbReference type="GO" id="GO:0015627">
    <property type="term" value="C:type II protein secretion system complex"/>
    <property type="evidence" value="ECO:0007669"/>
    <property type="project" value="TreeGrafter"/>
</dbReference>
<protein>
    <submittedName>
        <fullName evidence="4">Type II and III secretion system protein</fullName>
    </submittedName>
</protein>
<dbReference type="RefSeq" id="WP_011629898.1">
    <property type="nucleotide sequence ID" value="NC_008340.1"/>
</dbReference>
<sequence>MFKLTAMIPGPARQGLLGVLVLGLMLGGISGNVAQAGCDRVNSVLPHVKHLDAGVHKRLTFPTRVTRVAVGDPDVADLEIIGDRELLLTGVDGGLTSVYVWTTCNDRPDRTLVIVSAREALQVHEAEGSRDQVADLPMQVQADIRLVEVSRSKLREMGGSILGRRGSANFLFGGPGSVSGSVAPGGVGDANVGLPASDSGFNIFYGGGGSRFLSMINALEANDFAYTLAEPSLVALSGQSATFHAGGEFPVPVPSSGSDTINIRFKEFGVRVSFTPTVIDGDRLTLKVAPEVSELDDTSGIEIAGTRVPGLRVRRTDTTVTLGDGESFVISGLVSNHMASQVDKFPGLGNIPVLGAFFRSSRVSEEDRELLMIVTPHLVQPLARDAEQPPLPGEDLRDYRPSWTEQFFLEDGSFESGRSGGGGRGHGE</sequence>
<dbReference type="eggNOG" id="COG4964">
    <property type="taxonomic scope" value="Bacteria"/>
</dbReference>
<dbReference type="EMBL" id="CP000453">
    <property type="protein sequence ID" value="ABI57504.1"/>
    <property type="molecule type" value="Genomic_DNA"/>
</dbReference>
<evidence type="ECO:0000259" key="2">
    <source>
        <dbReference type="Pfam" id="PF00263"/>
    </source>
</evidence>
<dbReference type="PRINTS" id="PR00811">
    <property type="entry name" value="BCTERIALGSPD"/>
</dbReference>
<dbReference type="HOGENOM" id="CLU_017952_0_0_6"/>
<feature type="domain" description="Pilus formation protein N-terminal" evidence="3">
    <location>
        <begin position="50"/>
        <end position="116"/>
    </location>
</feature>
<proteinExistence type="inferred from homology"/>
<organism evidence="4 5">
    <name type="scientific">Alkalilimnicola ehrlichii (strain ATCC BAA-1101 / DSM 17681 / MLHE-1)</name>
    <dbReference type="NCBI Taxonomy" id="187272"/>
    <lineage>
        <taxon>Bacteria</taxon>
        <taxon>Pseudomonadati</taxon>
        <taxon>Pseudomonadota</taxon>
        <taxon>Gammaproteobacteria</taxon>
        <taxon>Chromatiales</taxon>
        <taxon>Ectothiorhodospiraceae</taxon>
        <taxon>Alkalilimnicola</taxon>
    </lineage>
</organism>
<dbReference type="Proteomes" id="UP000001962">
    <property type="component" value="Chromosome"/>
</dbReference>
<name>Q0A6N3_ALKEH</name>
<dbReference type="PANTHER" id="PTHR30332">
    <property type="entry name" value="PROBABLE GENERAL SECRETION PATHWAY PROTEIN D"/>
    <property type="match status" value="1"/>
</dbReference>
<dbReference type="KEGG" id="aeh:Mlg_2162"/>
<dbReference type="InterPro" id="IPR050810">
    <property type="entry name" value="Bact_Secretion_Sys_Channel"/>
</dbReference>
<dbReference type="Pfam" id="PF13629">
    <property type="entry name" value="T2SS-T3SS_pil_N"/>
    <property type="match status" value="1"/>
</dbReference>
<dbReference type="InterPro" id="IPR001775">
    <property type="entry name" value="GspD/PilQ"/>
</dbReference>
<evidence type="ECO:0000256" key="1">
    <source>
        <dbReference type="RuleBase" id="RU004003"/>
    </source>
</evidence>
<dbReference type="InterPro" id="IPR032789">
    <property type="entry name" value="T2SS-T3SS_pil_N"/>
</dbReference>
<reference evidence="5" key="1">
    <citation type="submission" date="2006-08" db="EMBL/GenBank/DDBJ databases">
        <title>Complete sequence of Alkalilimnicola ehrilichei MLHE-1.</title>
        <authorList>
            <person name="Copeland A."/>
            <person name="Lucas S."/>
            <person name="Lapidus A."/>
            <person name="Barry K."/>
            <person name="Detter J.C."/>
            <person name="Glavina del Rio T."/>
            <person name="Hammon N."/>
            <person name="Israni S."/>
            <person name="Dalin E."/>
            <person name="Tice H."/>
            <person name="Pitluck S."/>
            <person name="Sims D."/>
            <person name="Brettin T."/>
            <person name="Bruce D."/>
            <person name="Han C."/>
            <person name="Tapia R."/>
            <person name="Gilna P."/>
            <person name="Schmutz J."/>
            <person name="Larimer F."/>
            <person name="Land M."/>
            <person name="Hauser L."/>
            <person name="Kyrpides N."/>
            <person name="Mikhailova N."/>
            <person name="Oremland R.S."/>
            <person name="Hoeft S.E."/>
            <person name="Switzer-Blum J."/>
            <person name="Kulp T."/>
            <person name="King G."/>
            <person name="Tabita R."/>
            <person name="Witte B."/>
            <person name="Santini J.M."/>
            <person name="Basu P."/>
            <person name="Hollibaugh J.T."/>
            <person name="Xie G."/>
            <person name="Stolz J.F."/>
            <person name="Richardson P."/>
        </authorList>
    </citation>
    <scope>NUCLEOTIDE SEQUENCE [LARGE SCALE GENOMIC DNA]</scope>
    <source>
        <strain evidence="5">ATCC BAA-1101 / DSM 17681 / MLHE-1</strain>
    </source>
</reference>
<dbReference type="PANTHER" id="PTHR30332:SF17">
    <property type="entry name" value="TYPE IV PILIATION SYSTEM PROTEIN DR_0774-RELATED"/>
    <property type="match status" value="1"/>
</dbReference>